<dbReference type="EMBL" id="SACO01000010">
    <property type="protein sequence ID" value="RVU04153.1"/>
    <property type="molecule type" value="Genomic_DNA"/>
</dbReference>
<dbReference type="InterPro" id="IPR010127">
    <property type="entry name" value="Phasin_subfam-1"/>
</dbReference>
<dbReference type="InterPro" id="IPR018968">
    <property type="entry name" value="Phasin"/>
</dbReference>
<keyword evidence="3" id="KW-1185">Reference proteome</keyword>
<evidence type="ECO:0000259" key="1">
    <source>
        <dbReference type="Pfam" id="PF09361"/>
    </source>
</evidence>
<dbReference type="Proteomes" id="UP000282837">
    <property type="component" value="Unassembled WGS sequence"/>
</dbReference>
<protein>
    <submittedName>
        <fullName evidence="2">Phasin family protein</fullName>
    </submittedName>
</protein>
<evidence type="ECO:0000313" key="3">
    <source>
        <dbReference type="Proteomes" id="UP000282837"/>
    </source>
</evidence>
<accession>A0A437N2L8</accession>
<gene>
    <name evidence="2" type="ORF">EOE18_13105</name>
</gene>
<dbReference type="NCBIfam" id="TIGR01841">
    <property type="entry name" value="phasin"/>
    <property type="match status" value="1"/>
</dbReference>
<reference evidence="2 3" key="1">
    <citation type="submission" date="2019-01" db="EMBL/GenBank/DDBJ databases">
        <authorList>
            <person name="Chen W.-M."/>
        </authorList>
    </citation>
    <scope>NUCLEOTIDE SEQUENCE [LARGE SCALE GENOMIC DNA]</scope>
    <source>
        <strain evidence="2 3">FSY-9</strain>
    </source>
</reference>
<name>A0A437N2L8_9SPHN</name>
<feature type="domain" description="Phasin" evidence="1">
    <location>
        <begin position="39"/>
        <end position="135"/>
    </location>
</feature>
<dbReference type="AlphaFoldDB" id="A0A437N2L8"/>
<sequence length="146" mass="15637">MSTFPTFDFAAPFQSMFADFQEKSKAAYEKSTAAMGDYSEFAKGNVEAMVEASKIFATGLQELTSTFVADSRAGFETLTAEVKELAAAKSPTDFLKLQNDLAKKHFDEAVAAASKSSEALVKLSTEAAKPITTRVSLAVEKIKTAA</sequence>
<dbReference type="Pfam" id="PF09361">
    <property type="entry name" value="Phasin_2"/>
    <property type="match status" value="1"/>
</dbReference>
<organism evidence="2 3">
    <name type="scientific">Novosphingobium umbonatum</name>
    <dbReference type="NCBI Taxonomy" id="1908524"/>
    <lineage>
        <taxon>Bacteria</taxon>
        <taxon>Pseudomonadati</taxon>
        <taxon>Pseudomonadota</taxon>
        <taxon>Alphaproteobacteria</taxon>
        <taxon>Sphingomonadales</taxon>
        <taxon>Sphingomonadaceae</taxon>
        <taxon>Novosphingobium</taxon>
    </lineage>
</organism>
<proteinExistence type="predicted"/>
<evidence type="ECO:0000313" key="2">
    <source>
        <dbReference type="EMBL" id="RVU04153.1"/>
    </source>
</evidence>
<dbReference type="OrthoDB" id="8479795at2"/>
<comment type="caution">
    <text evidence="2">The sequence shown here is derived from an EMBL/GenBank/DDBJ whole genome shotgun (WGS) entry which is preliminary data.</text>
</comment>